<protein>
    <submittedName>
        <fullName evidence="4">Lipase</fullName>
    </submittedName>
</protein>
<dbReference type="PANTHER" id="PTHR48081">
    <property type="entry name" value="AB HYDROLASE SUPERFAMILY PROTEIN C4A8.06C"/>
    <property type="match status" value="1"/>
</dbReference>
<evidence type="ECO:0000313" key="4">
    <source>
        <dbReference type="EMBL" id="APY00061.1"/>
    </source>
</evidence>
<feature type="signal peptide" evidence="2">
    <location>
        <begin position="1"/>
        <end position="25"/>
    </location>
</feature>
<keyword evidence="1" id="KW-0378">Hydrolase</keyword>
<dbReference type="InterPro" id="IPR049492">
    <property type="entry name" value="BD-FAE-like_dom"/>
</dbReference>
<evidence type="ECO:0000259" key="3">
    <source>
        <dbReference type="Pfam" id="PF20434"/>
    </source>
</evidence>
<proteinExistence type="predicted"/>
<organism evidence="4 5">
    <name type="scientific">Lacinutrix venerupis</name>
    <dbReference type="NCBI Taxonomy" id="1486034"/>
    <lineage>
        <taxon>Bacteria</taxon>
        <taxon>Pseudomonadati</taxon>
        <taxon>Bacteroidota</taxon>
        <taxon>Flavobacteriia</taxon>
        <taxon>Flavobacteriales</taxon>
        <taxon>Flavobacteriaceae</taxon>
        <taxon>Lacinutrix</taxon>
    </lineage>
</organism>
<reference evidence="4 5" key="1">
    <citation type="submission" date="2017-01" db="EMBL/GenBank/DDBJ databases">
        <title>Complete genome of Lacinutrix venerupis DOK2-8 isolated from seawater in Dokdo.</title>
        <authorList>
            <person name="Chi W.-J."/>
            <person name="Kim J.H."/>
        </authorList>
    </citation>
    <scope>NUCLEOTIDE SEQUENCE [LARGE SCALE GENOMIC DNA]</scope>
    <source>
        <strain evidence="4 5">DOK2-8</strain>
    </source>
</reference>
<dbReference type="PANTHER" id="PTHR48081:SF13">
    <property type="entry name" value="ALPHA_BETA HYDROLASE"/>
    <property type="match status" value="1"/>
</dbReference>
<dbReference type="PROSITE" id="PS51257">
    <property type="entry name" value="PROKAR_LIPOPROTEIN"/>
    <property type="match status" value="1"/>
</dbReference>
<accession>A0AAC9LK08</accession>
<evidence type="ECO:0000256" key="2">
    <source>
        <dbReference type="SAM" id="SignalP"/>
    </source>
</evidence>
<dbReference type="InterPro" id="IPR050300">
    <property type="entry name" value="GDXG_lipolytic_enzyme"/>
</dbReference>
<feature type="domain" description="BD-FAE-like" evidence="3">
    <location>
        <begin position="58"/>
        <end position="247"/>
    </location>
</feature>
<evidence type="ECO:0000256" key="1">
    <source>
        <dbReference type="ARBA" id="ARBA00022801"/>
    </source>
</evidence>
<dbReference type="Proteomes" id="UP000187506">
    <property type="component" value="Chromosome"/>
</dbReference>
<dbReference type="Gene3D" id="3.40.50.1820">
    <property type="entry name" value="alpha/beta hydrolase"/>
    <property type="match status" value="1"/>
</dbReference>
<dbReference type="KEGG" id="lvn:BWR22_06975"/>
<dbReference type="EMBL" id="CP019352">
    <property type="protein sequence ID" value="APY00061.1"/>
    <property type="molecule type" value="Genomic_DNA"/>
</dbReference>
<sequence>MKKLLPHFLLLICLTLITFSCSEDAEPEVPGIVELQDNIDALELYNVPYGTDNRQVYDIYLPENRNENTKVIILIHGGGWVSGDKVSMLPYVVTAKEELPNYAFVNINYRLASEGVSPFPMQLDDITAVINHLKINKDEYLISEDYGFIGISAGAHLAMLWSYAYNFDNNVNMVASIVGPTNFKDPNYEDFVDPTFVYFNITPSDSILEQYSPYYNVSASSPPTILFYGGNDPLIPNTQGIDMDAKLAELNVAHEFTFYEEEGHGWVGDNLLDTWEKIIAFINTHH</sequence>
<name>A0AAC9LK08_9FLAO</name>
<keyword evidence="2" id="KW-0732">Signal</keyword>
<dbReference type="SUPFAM" id="SSF53474">
    <property type="entry name" value="alpha/beta-Hydrolases"/>
    <property type="match status" value="1"/>
</dbReference>
<dbReference type="RefSeq" id="WP_076732927.1">
    <property type="nucleotide sequence ID" value="NZ_CP019352.1"/>
</dbReference>
<dbReference type="InterPro" id="IPR029058">
    <property type="entry name" value="AB_hydrolase_fold"/>
</dbReference>
<dbReference type="AlphaFoldDB" id="A0AAC9LK08"/>
<dbReference type="GO" id="GO:0016787">
    <property type="term" value="F:hydrolase activity"/>
    <property type="evidence" value="ECO:0007669"/>
    <property type="project" value="UniProtKB-KW"/>
</dbReference>
<evidence type="ECO:0000313" key="5">
    <source>
        <dbReference type="Proteomes" id="UP000187506"/>
    </source>
</evidence>
<gene>
    <name evidence="4" type="ORF">BWR22_06975</name>
</gene>
<dbReference type="Pfam" id="PF20434">
    <property type="entry name" value="BD-FAE"/>
    <property type="match status" value="1"/>
</dbReference>
<keyword evidence="5" id="KW-1185">Reference proteome</keyword>
<feature type="chain" id="PRO_5042107644" evidence="2">
    <location>
        <begin position="26"/>
        <end position="286"/>
    </location>
</feature>